<feature type="non-terminal residue" evidence="2">
    <location>
        <position position="1"/>
    </location>
</feature>
<feature type="region of interest" description="Disordered" evidence="1">
    <location>
        <begin position="90"/>
        <end position="117"/>
    </location>
</feature>
<dbReference type="AlphaFoldDB" id="A0A0A9XL68"/>
<evidence type="ECO:0000256" key="1">
    <source>
        <dbReference type="SAM" id="MobiDB-lite"/>
    </source>
</evidence>
<feature type="compositionally biased region" description="Basic and acidic residues" evidence="1">
    <location>
        <begin position="25"/>
        <end position="48"/>
    </location>
</feature>
<feature type="non-terminal residue" evidence="2">
    <location>
        <position position="152"/>
    </location>
</feature>
<proteinExistence type="predicted"/>
<gene>
    <name evidence="2" type="ORF">CM83_103253</name>
</gene>
<name>A0A0A9XL68_LYGHE</name>
<evidence type="ECO:0000313" key="2">
    <source>
        <dbReference type="EMBL" id="JAG20396.1"/>
    </source>
</evidence>
<dbReference type="EMBL" id="GBHO01023208">
    <property type="protein sequence ID" value="JAG20396.1"/>
    <property type="molecule type" value="Transcribed_RNA"/>
</dbReference>
<reference evidence="2" key="2">
    <citation type="submission" date="2014-07" db="EMBL/GenBank/DDBJ databases">
        <authorList>
            <person name="Hull J."/>
        </authorList>
    </citation>
    <scope>NUCLEOTIDE SEQUENCE</scope>
</reference>
<reference evidence="2" key="1">
    <citation type="journal article" date="2014" name="PLoS ONE">
        <title>Transcriptome-Based Identification of ABC Transporters in the Western Tarnished Plant Bug Lygus hesperus.</title>
        <authorList>
            <person name="Hull J.J."/>
            <person name="Chaney K."/>
            <person name="Geib S.M."/>
            <person name="Fabrick J.A."/>
            <person name="Brent C.S."/>
            <person name="Walsh D."/>
            <person name="Lavine L.C."/>
        </authorList>
    </citation>
    <scope>NUCLEOTIDE SEQUENCE</scope>
</reference>
<organism evidence="2">
    <name type="scientific">Lygus hesperus</name>
    <name type="common">Western plant bug</name>
    <dbReference type="NCBI Taxonomy" id="30085"/>
    <lineage>
        <taxon>Eukaryota</taxon>
        <taxon>Metazoa</taxon>
        <taxon>Ecdysozoa</taxon>
        <taxon>Arthropoda</taxon>
        <taxon>Hexapoda</taxon>
        <taxon>Insecta</taxon>
        <taxon>Pterygota</taxon>
        <taxon>Neoptera</taxon>
        <taxon>Paraneoptera</taxon>
        <taxon>Hemiptera</taxon>
        <taxon>Heteroptera</taxon>
        <taxon>Panheteroptera</taxon>
        <taxon>Cimicomorpha</taxon>
        <taxon>Miridae</taxon>
        <taxon>Mirini</taxon>
        <taxon>Lygus</taxon>
    </lineage>
</organism>
<feature type="compositionally biased region" description="Basic and acidic residues" evidence="1">
    <location>
        <begin position="57"/>
        <end position="72"/>
    </location>
</feature>
<protein>
    <submittedName>
        <fullName evidence="2">Uncharacterized protein</fullName>
    </submittedName>
</protein>
<feature type="compositionally biased region" description="Low complexity" evidence="1">
    <location>
        <begin position="96"/>
        <end position="117"/>
    </location>
</feature>
<accession>A0A0A9XL68</accession>
<feature type="region of interest" description="Disordered" evidence="1">
    <location>
        <begin position="1"/>
        <end position="74"/>
    </location>
</feature>
<sequence length="152" mass="16288">LDLVELASKSVGGGKHAAGSPESSYRPELERHHAPNHHDPVAVPHDRVTPPVAASRPLDDKLQRDPDYEQVKKHFSNLPSLPVVTFADASAPVQESTAPPIDAAPSSSTPSPDDATPLVVKDAVTAHSPKFALYSQLRSVVQPSHLKKHNRA</sequence>